<dbReference type="InterPro" id="IPR023210">
    <property type="entry name" value="NADP_OxRdtase_dom"/>
</dbReference>
<dbReference type="SUPFAM" id="SSF51430">
    <property type="entry name" value="NAD(P)-linked oxidoreductase"/>
    <property type="match status" value="1"/>
</dbReference>
<name>A0A7H0Y1Z9_9BACL</name>
<evidence type="ECO:0000259" key="3">
    <source>
        <dbReference type="Pfam" id="PF00248"/>
    </source>
</evidence>
<dbReference type="AlphaFoldDB" id="A0A7H0Y1Z9"/>
<dbReference type="Proteomes" id="UP000516384">
    <property type="component" value="Chromosome"/>
</dbReference>
<dbReference type="Pfam" id="PF00248">
    <property type="entry name" value="Aldo_ket_red"/>
    <property type="match status" value="1"/>
</dbReference>
<dbReference type="GO" id="GO:0005829">
    <property type="term" value="C:cytosol"/>
    <property type="evidence" value="ECO:0007669"/>
    <property type="project" value="TreeGrafter"/>
</dbReference>
<protein>
    <submittedName>
        <fullName evidence="4">Aldo/keto reductase</fullName>
    </submittedName>
</protein>
<sequence>MQYRDLARTGISVSQFALGGGVFGSLAGKEEGGRIIHEALDAGINIIDTSNRYGDGESERIIGEAIRGKREKVILATKFGAERNDERNQSGVSRRWVRQAVEQSLLRLQTDYIDLYQLHRPFGDVAFEEILGVLSDLVQEGKIHYIGTSNHQAWQLSESQAESERSHLERFISEQSPYSILNRSIEMDIAEVARRHDVALLTYSPLAGGLLTGKYVSGSAAESGSRATLLKGDSGRMLDPELPENAKKFAIIDKLKHVADQAGMPLAHMAVAFAQTHPAVTSIIVGPRTPEQLKQYLAGADISLSPDLLDAIDAIVPPGRKTDNQDPAWTPEWLHPSRRRR</sequence>
<organism evidence="4 5">
    <name type="scientific">Paenibacillus peoriae</name>
    <dbReference type="NCBI Taxonomy" id="59893"/>
    <lineage>
        <taxon>Bacteria</taxon>
        <taxon>Bacillati</taxon>
        <taxon>Bacillota</taxon>
        <taxon>Bacilli</taxon>
        <taxon>Bacillales</taxon>
        <taxon>Paenibacillaceae</taxon>
        <taxon>Paenibacillus</taxon>
    </lineage>
</organism>
<dbReference type="InterPro" id="IPR036812">
    <property type="entry name" value="NAD(P)_OxRdtase_dom_sf"/>
</dbReference>
<dbReference type="PANTHER" id="PTHR43364">
    <property type="entry name" value="NADH-SPECIFIC METHYLGLYOXAL REDUCTASE-RELATED"/>
    <property type="match status" value="1"/>
</dbReference>
<dbReference type="Gene3D" id="3.20.20.100">
    <property type="entry name" value="NADP-dependent oxidoreductase domain"/>
    <property type="match status" value="1"/>
</dbReference>
<feature type="region of interest" description="Disordered" evidence="2">
    <location>
        <begin position="318"/>
        <end position="341"/>
    </location>
</feature>
<evidence type="ECO:0000313" key="4">
    <source>
        <dbReference type="EMBL" id="QNR65107.1"/>
    </source>
</evidence>
<dbReference type="GO" id="GO:0016491">
    <property type="term" value="F:oxidoreductase activity"/>
    <property type="evidence" value="ECO:0007669"/>
    <property type="project" value="UniProtKB-KW"/>
</dbReference>
<keyword evidence="1" id="KW-0560">Oxidoreductase</keyword>
<dbReference type="PANTHER" id="PTHR43364:SF4">
    <property type="entry name" value="NAD(P)-LINKED OXIDOREDUCTASE SUPERFAMILY PROTEIN"/>
    <property type="match status" value="1"/>
</dbReference>
<gene>
    <name evidence="4" type="ORF">IAQ67_14380</name>
</gene>
<reference evidence="4 5" key="1">
    <citation type="submission" date="2020-09" db="EMBL/GenBank/DDBJ databases">
        <title>Characterization of Paenibacillus peoriae strain ZF390 with broad-spectrum antimicrobial activity as a potential biocontrol agent.</title>
        <authorList>
            <person name="Li L."/>
            <person name="Zhao Y."/>
            <person name="Li B."/>
            <person name="Xie X."/>
        </authorList>
    </citation>
    <scope>NUCLEOTIDE SEQUENCE [LARGE SCALE GENOMIC DNA]</scope>
    <source>
        <strain evidence="4 5">ZF390</strain>
    </source>
</reference>
<feature type="domain" description="NADP-dependent oxidoreductase" evidence="3">
    <location>
        <begin position="29"/>
        <end position="315"/>
    </location>
</feature>
<evidence type="ECO:0000256" key="1">
    <source>
        <dbReference type="ARBA" id="ARBA00023002"/>
    </source>
</evidence>
<dbReference type="RefSeq" id="WP_190297017.1">
    <property type="nucleotide sequence ID" value="NZ_CP061172.1"/>
</dbReference>
<dbReference type="EMBL" id="CP061172">
    <property type="protein sequence ID" value="QNR65107.1"/>
    <property type="molecule type" value="Genomic_DNA"/>
</dbReference>
<accession>A0A7H0Y1Z9</accession>
<dbReference type="PRINTS" id="PR00069">
    <property type="entry name" value="ALDKETRDTASE"/>
</dbReference>
<dbReference type="InterPro" id="IPR020471">
    <property type="entry name" value="AKR"/>
</dbReference>
<evidence type="ECO:0000313" key="5">
    <source>
        <dbReference type="Proteomes" id="UP000516384"/>
    </source>
</evidence>
<proteinExistence type="predicted"/>
<dbReference type="FunFam" id="3.20.20.100:FF:000004">
    <property type="entry name" value="Oxidoreductase, aldo/keto reductase"/>
    <property type="match status" value="1"/>
</dbReference>
<dbReference type="InterPro" id="IPR050523">
    <property type="entry name" value="AKR_Detox_Biosynth"/>
</dbReference>
<evidence type="ECO:0000256" key="2">
    <source>
        <dbReference type="SAM" id="MobiDB-lite"/>
    </source>
</evidence>